<dbReference type="EMBL" id="CP029822">
    <property type="protein sequence ID" value="AZS51789.1"/>
    <property type="molecule type" value="Genomic_DNA"/>
</dbReference>
<gene>
    <name evidence="2" type="ORF">DM558_13895</name>
</gene>
<dbReference type="RefSeq" id="WP_127164484.1">
    <property type="nucleotide sequence ID" value="NZ_CP029822.1"/>
</dbReference>
<keyword evidence="3" id="KW-1185">Reference proteome</keyword>
<name>A0A451EPQ1_9GAMM</name>
<dbReference type="InterPro" id="IPR018958">
    <property type="entry name" value="Knr4/Smi1-like_dom"/>
</dbReference>
<evidence type="ECO:0000259" key="1">
    <source>
        <dbReference type="SMART" id="SM00860"/>
    </source>
</evidence>
<evidence type="ECO:0000313" key="2">
    <source>
        <dbReference type="EMBL" id="AZS51789.1"/>
    </source>
</evidence>
<dbReference type="SMART" id="SM00860">
    <property type="entry name" value="SMI1_KNR4"/>
    <property type="match status" value="1"/>
</dbReference>
<dbReference type="Proteomes" id="UP000273143">
    <property type="component" value="Chromosome"/>
</dbReference>
<dbReference type="Pfam" id="PF14567">
    <property type="entry name" value="SUKH_5"/>
    <property type="match status" value="1"/>
</dbReference>
<proteinExistence type="predicted"/>
<protein>
    <submittedName>
        <fullName evidence="2">SMI1/KNR4 family protein</fullName>
    </submittedName>
</protein>
<dbReference type="Gene3D" id="3.40.1580.10">
    <property type="entry name" value="SMI1/KNR4-like"/>
    <property type="match status" value="1"/>
</dbReference>
<dbReference type="AlphaFoldDB" id="A0A451EPQ1"/>
<reference evidence="3" key="1">
    <citation type="submission" date="2018-06" db="EMBL/GenBank/DDBJ databases">
        <title>Complete genome of Pseudomonas insecticola strain QZS01.</title>
        <authorList>
            <person name="Wang J."/>
            <person name="Su Q."/>
        </authorList>
    </citation>
    <scope>NUCLEOTIDE SEQUENCE [LARGE SCALE GENOMIC DNA]</scope>
    <source>
        <strain evidence="3">QZS01</strain>
    </source>
</reference>
<dbReference type="KEGG" id="emo:DM558_13895"/>
<organism evidence="2 3">
    <name type="scientific">Entomomonas moraniae</name>
    <dbReference type="NCBI Taxonomy" id="2213226"/>
    <lineage>
        <taxon>Bacteria</taxon>
        <taxon>Pseudomonadati</taxon>
        <taxon>Pseudomonadota</taxon>
        <taxon>Gammaproteobacteria</taxon>
        <taxon>Pseudomonadales</taxon>
        <taxon>Pseudomonadaceae</taxon>
        <taxon>Entomomonas</taxon>
    </lineage>
</organism>
<accession>A0A451EPQ1</accession>
<dbReference type="SUPFAM" id="SSF160631">
    <property type="entry name" value="SMI1/KNR4-like"/>
    <property type="match status" value="1"/>
</dbReference>
<evidence type="ECO:0000313" key="3">
    <source>
        <dbReference type="Proteomes" id="UP000273143"/>
    </source>
</evidence>
<feature type="domain" description="Knr4/Smi1-like" evidence="1">
    <location>
        <begin position="22"/>
        <end position="129"/>
    </location>
</feature>
<dbReference type="InterPro" id="IPR037883">
    <property type="entry name" value="Knr4/Smi1-like_sf"/>
</dbReference>
<sequence length="134" mass="15807">MEEEILEELRKLSEEAKTPLDLPDEDQVIRAEEELLLPIPRDFRRYLLTASDVIYGHLELATVADPNMQTYLPEMAAVAWSYGLPRYLLPLCETSTGYYCIDPDGFIFLWENGELSKNYWDTLWEWIQDVWLEE</sequence>